<evidence type="ECO:0000256" key="7">
    <source>
        <dbReference type="ARBA" id="ARBA00023315"/>
    </source>
</evidence>
<dbReference type="InterPro" id="IPR032821">
    <property type="entry name" value="PKS_assoc"/>
</dbReference>
<protein>
    <submittedName>
        <fullName evidence="13">SDR family NAD(P)-dependent oxidoreductase</fullName>
    </submittedName>
</protein>
<feature type="active site" description="Proton acceptor; for dehydratase activity" evidence="8">
    <location>
        <position position="1961"/>
    </location>
</feature>
<dbReference type="InterPro" id="IPR050091">
    <property type="entry name" value="PKS_NRPS_Biosynth_Enz"/>
</dbReference>
<dbReference type="SMART" id="SM00822">
    <property type="entry name" value="PKS_KR"/>
    <property type="match status" value="1"/>
</dbReference>
<dbReference type="PANTHER" id="PTHR43775">
    <property type="entry name" value="FATTY ACID SYNTHASE"/>
    <property type="match status" value="1"/>
</dbReference>
<dbReference type="Pfam" id="PF13602">
    <property type="entry name" value="ADH_zinc_N_2"/>
    <property type="match status" value="1"/>
</dbReference>
<proteinExistence type="predicted"/>
<dbReference type="InterPro" id="IPR001227">
    <property type="entry name" value="Ac_transferase_dom_sf"/>
</dbReference>
<dbReference type="SUPFAM" id="SSF55048">
    <property type="entry name" value="Probable ACP-binding domain of malonyl-CoA ACP transacylase"/>
    <property type="match status" value="2"/>
</dbReference>
<dbReference type="SUPFAM" id="SSF47336">
    <property type="entry name" value="ACP-like"/>
    <property type="match status" value="2"/>
</dbReference>
<evidence type="ECO:0000256" key="6">
    <source>
        <dbReference type="ARBA" id="ARBA00023268"/>
    </source>
</evidence>
<organism evidence="13 14">
    <name type="scientific">Streptomyces johnsoniae</name>
    <dbReference type="NCBI Taxonomy" id="3075532"/>
    <lineage>
        <taxon>Bacteria</taxon>
        <taxon>Bacillati</taxon>
        <taxon>Actinomycetota</taxon>
        <taxon>Actinomycetes</taxon>
        <taxon>Kitasatosporales</taxon>
        <taxon>Streptomycetaceae</taxon>
        <taxon>Streptomyces</taxon>
    </lineage>
</organism>
<evidence type="ECO:0000256" key="3">
    <source>
        <dbReference type="ARBA" id="ARBA00022553"/>
    </source>
</evidence>
<evidence type="ECO:0000256" key="5">
    <source>
        <dbReference type="ARBA" id="ARBA00023194"/>
    </source>
</evidence>
<dbReference type="SMART" id="SM01294">
    <property type="entry name" value="PKS_PP_betabranch"/>
    <property type="match status" value="1"/>
</dbReference>
<dbReference type="InterPro" id="IPR049900">
    <property type="entry name" value="PKS_mFAS_DH"/>
</dbReference>
<dbReference type="InterPro" id="IPR020843">
    <property type="entry name" value="ER"/>
</dbReference>
<dbReference type="PROSITE" id="PS52004">
    <property type="entry name" value="KS3_2"/>
    <property type="match status" value="2"/>
</dbReference>
<dbReference type="Proteomes" id="UP001183615">
    <property type="component" value="Unassembled WGS sequence"/>
</dbReference>
<dbReference type="Pfam" id="PF00109">
    <property type="entry name" value="ketoacyl-synt"/>
    <property type="match status" value="2"/>
</dbReference>
<comment type="pathway">
    <text evidence="1">Antibiotic biosynthesis.</text>
</comment>
<evidence type="ECO:0000256" key="2">
    <source>
        <dbReference type="ARBA" id="ARBA00022450"/>
    </source>
</evidence>
<dbReference type="Pfam" id="PF02801">
    <property type="entry name" value="Ketoacyl-synt_C"/>
    <property type="match status" value="2"/>
</dbReference>
<dbReference type="Gene3D" id="3.30.70.3290">
    <property type="match status" value="2"/>
</dbReference>
<feature type="region of interest" description="Disordered" evidence="9">
    <location>
        <begin position="1466"/>
        <end position="1486"/>
    </location>
</feature>
<dbReference type="Pfam" id="PF14765">
    <property type="entry name" value="PS-DH"/>
    <property type="match status" value="1"/>
</dbReference>
<dbReference type="Pfam" id="PF00550">
    <property type="entry name" value="PP-binding"/>
    <property type="match status" value="2"/>
</dbReference>
<feature type="domain" description="PKS/mFAS DH" evidence="12">
    <location>
        <begin position="1929"/>
        <end position="2210"/>
    </location>
</feature>
<feature type="region of interest" description="N-terminal hotdog fold" evidence="8">
    <location>
        <begin position="1929"/>
        <end position="2058"/>
    </location>
</feature>
<dbReference type="Gene3D" id="3.40.50.11460">
    <property type="match status" value="1"/>
</dbReference>
<dbReference type="InterPro" id="IPR016036">
    <property type="entry name" value="Malonyl_transacylase_ACP-bd"/>
</dbReference>
<reference evidence="14" key="1">
    <citation type="submission" date="2023-07" db="EMBL/GenBank/DDBJ databases">
        <title>30 novel species of actinomycetes from the DSMZ collection.</title>
        <authorList>
            <person name="Nouioui I."/>
        </authorList>
    </citation>
    <scope>NUCLEOTIDE SEQUENCE [LARGE SCALE GENOMIC DNA]</scope>
    <source>
        <strain evidence="14">DSM 41886</strain>
    </source>
</reference>
<feature type="region of interest" description="Disordered" evidence="9">
    <location>
        <begin position="1"/>
        <end position="31"/>
    </location>
</feature>
<dbReference type="InterPro" id="IPR016039">
    <property type="entry name" value="Thiolase-like"/>
</dbReference>
<evidence type="ECO:0000259" key="10">
    <source>
        <dbReference type="PROSITE" id="PS50075"/>
    </source>
</evidence>
<dbReference type="SUPFAM" id="SSF50129">
    <property type="entry name" value="GroES-like"/>
    <property type="match status" value="1"/>
</dbReference>
<dbReference type="Pfam" id="PF21089">
    <property type="entry name" value="PKS_DH_N"/>
    <property type="match status" value="1"/>
</dbReference>
<dbReference type="InterPro" id="IPR014043">
    <property type="entry name" value="Acyl_transferase_dom"/>
</dbReference>
<sequence length="3141" mass="328737">MTVQKSKASAASRQSDARTVPGGPDSRGGEPVAVVGLACRLPGAPSPAEFWQLLREGRDAVGPAADSRREAPGGALTGSGPAGYLDRVDTFDAPFFGISPREARAMDPQQRLMLELSWEALEHAGIVPGDLRDTRTAVFASSMWDDYAELAVLSGANNLGPHSFAGTRRTMLANRVSYLLGLNGPSLTVDSGQSSSLVAVHLACESLRRGEATAALVGGVNLILGEGSVATSAAMGAMSPSGRCRTFDSRADGYVRGEGGAVLVLKPLSIALADGDPVHCVIRGSAVNNDGGGDNLTAPRREAQEEVLRLAHERAGTRPDHVRYVELHGTGTPVGDPIEAAALGAVLGAARPVGDPLYVGSVKTNIGHLESAAGIAALLKVVLSLSRGELPPSLNYAEPNPGIPLDTLNLRVRTECGPWPGEDEQPLAGVSSFGLGGTNCHVVLAKFAPDAGRNEEPAAAPTDQGVLAWPLSGASREALAAQSGQLAAFLADGGVPLPELGASLAGTRTAFRHRAVVVGRERAELMAGLSGLAAGELPGGVVSGVVGGDAGPVFVFPGQGSQWVGMGLALAAEFPVFREALAECERVLSEHVDWSLRELLGSPALLLGRADAVQPALWAVMVSLARLWESFGVVPSAVVGHSQGEIAAAVVAGALSLEDGARVVALRSQVLDRRLAGRGGMASIALAREATEELTARWAGRLSVGAVNGPSSTVVSGELEALDELDAECAAREVRVRRIPVDYASHSVLVEAVREELLQALAGVRPRPCVVPFLSTVTGKELQGPELDAEYWYTNLRSTVEFADATRILIERGHDLFVEVSPHPVLVGSVAETAEVADTGVDARALGTLRRDDGVPERFLASLAQAWAHGAHVAWDGLFEGYARRRVELPTYPFQRESHWLEGAGSYAPPPLRQPTAETDAADEYTARSSAAASVPGLAGRNAGQQRELLTDLVRRHTAAVLGHADSGRVDRTVPFKEAGFDSHMSVELRDRLNSATGLRLPSGVLFSHPTPAELAERLRTDLVGDPDGDLPTANVGAADEPIAIVGMACRFPGGVAGPEDLWQLVAEGRDAVGDFPTDRGWDLDALYDPDPEHHGSSYTRKGGFLDSVAEFDAPFFGISPREAQTMDPQQRLMLETSWEAIERAGIAPPALRGTPTGVFVGAMAQEYGAPLHQAPEGLEGQLLTGNAASVLSGRVSYTLGFNGPAITVDTACSSSLVAIHLAAQALRQGDCSMALAGGVTVMPNPGMFLEFSRQRGLSPDGRCKAFAAAADGTGWGEGVGVLVLQRLSEARRAGHRVLAVLRGSAINQDGASNGLTAPNGSSQEHVIRQALAAAGLDGADVDAVEAHGTGTTLGDPIEATALLATYGRGRNGDDPLHLGSLKSNIGHAQAAAGVGGVVKMVMAMREGTLPRTLHVDQPSPHVDWSSGGLSLLVEPLPWPERDRPRRAAVSSFGISGTNAHVILEAPSEPSEPPEPFEPAGTRPSRPETVLWPLSATSRDALAAQARRLAGFVGSGKLSLRDVGASLATTRAAFRYRAVVVGRGLEEMTAGLSGLAARESPGGVVSGEASGDGVGPVFVFPGQGSQWAGMGLELAAEFPVFREALQDCGRALSSYVEWDLWKALGSDELLERVDVVQPTLWAVMVSLARLWESFGVVPAAVVGHSQGEIAAAVVAGALSLEDGARVVGLRSRVIAERLAGKGGMASAALDRAAAEELAAKWGGRLSVAVVNGPSSTVVAGEPSALEEFVAACEKREVRVRRVAVDYASHSPQVEAVRDELLAVLDGVRPGVCTVPFLSTVTGEALAGPELDAEYWYTNLRSPVDFAEVTRTLIGQGHRLFVEASAHPVLAMAIEENAEDEVAAVGTLRRDDGGSDRFLTSLAQVHVNGGPVDWPAVHPGARAVELPTYPFQHQRYWMTSPAPGNQAQDHPLAETVVPLAGGDGALLVATLSRRTMPWLTDHAVKGAVLLPGTAFVELALKAGEAAGCGRLEEITLHAPLRVPERGSVQLQLAVHGSEDTEAAGRGYTFTAHSRRTDAGADEPWTSHATGVLTPVPAAEPAVDAPAWPPAGAEPVEIAELYPGLAELGYDYGPAFQGVKAAWRLGDEVFTEVALHQDQLAEAAHFGLHPALLDGALHGTLLDSLAKDTPDLTLPFSFSGVELHASGASTSRVRITPQGPDAFTIRLTDTVGRTTALIESLVMRSADQRAAGGPVDGLYRIDWVPAAELASEPAGERWQVLSPETPDLSALRDSPPAVVVLPVPAGRGVSEAVGGTLALMKEWLADERFSTSRLVFALSGDRPEQAAVAGLVRSAQNEQPGQFTLVHTVDDPEFAFSAAAGASGEPELRVNGRQAAVPRLTRAARRLIAPPEEHWRLGVSDAGEGLDAIVPVPAPRAGAQLPEGCVRVAVGAAGLNFRDLVVALRMVPGLEGVGVEGAGTVTEVGPDVEELRVGDRVMGMLPEAMGPVAVADARTLTRMPDGWTFEQGASVPVAFLTAWMGLVDLAGLSRGDRVLIHAATGGLGLAALQVARSVGAEIFATASPAKHHLLRDLGLGDDHIASSRDLDFRDRFLATTGGAGLDVVMNVLSGEFTDASLDLLPNGGRFVEMGKTDIRDADAVAAGHQGVRYQYFDLMSESPDRVRGALRHLHDRFADGSFKPPLINSWPIDAAHEAFDTLRRANHLGKLVLTTRSPWRAGRTVLITGGTGTLGALLARHLVSEHGVRHLLLTSRRGPAAEGAAELIEELARLGAEARAVACDVADRASLGKLLASIPAEQPLGAVVHAAGLLDDATVEAMTAEQVERVLRAKAAAALLLDELTEGADLDAFVLYSSVAGVLGTAGQANYAAANAVLDALARDRRGRGLPAVSLAWGLWQQASGMTGHLDGQDMGRLSRTGIAPLEAAEGLALFDQAMADGGAGLVAARLDLAGLRQQAAAGQLSAVLRGLVGSPRRRVLPAADRSVASGERTLTERLADVAPTERQRVLLDLVRSHAAAVLRHGTAEDVEPDRPFRDVGFDSLTAVELRNRVNAATGLKLPSTVVFRHPTPTQLMERLDADLFPQQKGVVATDILNDLDRLRTALAGLEADEADRRSVAVRLRALLAGLEDDPGEDAASQDGNDALATATDDEMFALINKELGIE</sequence>
<keyword evidence="14" id="KW-1185">Reference proteome</keyword>
<dbReference type="SMART" id="SM00827">
    <property type="entry name" value="PKS_AT"/>
    <property type="match status" value="2"/>
</dbReference>
<dbReference type="InterPro" id="IPR057326">
    <property type="entry name" value="KR_dom"/>
</dbReference>
<dbReference type="InterPro" id="IPR036291">
    <property type="entry name" value="NAD(P)-bd_dom_sf"/>
</dbReference>
<dbReference type="EMBL" id="JAVREV010000003">
    <property type="protein sequence ID" value="MDT0442562.1"/>
    <property type="molecule type" value="Genomic_DNA"/>
</dbReference>
<dbReference type="Gene3D" id="1.10.1200.10">
    <property type="entry name" value="ACP-like"/>
    <property type="match status" value="2"/>
</dbReference>
<dbReference type="InterPro" id="IPR016035">
    <property type="entry name" value="Acyl_Trfase/lysoPLipase"/>
</dbReference>
<dbReference type="CDD" id="cd08956">
    <property type="entry name" value="KR_3_FAS_SDR_x"/>
    <property type="match status" value="1"/>
</dbReference>
<dbReference type="InterPro" id="IPR006162">
    <property type="entry name" value="Ppantetheine_attach_site"/>
</dbReference>
<dbReference type="InterPro" id="IPR011032">
    <property type="entry name" value="GroES-like_sf"/>
</dbReference>
<feature type="domain" description="Carrier" evidence="10">
    <location>
        <begin position="2983"/>
        <end position="3058"/>
    </location>
</feature>
<keyword evidence="5" id="KW-0045">Antibiotic biosynthesis</keyword>
<dbReference type="Gene3D" id="3.40.366.10">
    <property type="entry name" value="Malonyl-Coenzyme A Acyl Carrier Protein, domain 2"/>
    <property type="match status" value="2"/>
</dbReference>
<dbReference type="SUPFAM" id="SSF53901">
    <property type="entry name" value="Thiolase-like"/>
    <property type="match status" value="2"/>
</dbReference>
<evidence type="ECO:0000256" key="9">
    <source>
        <dbReference type="SAM" id="MobiDB-lite"/>
    </source>
</evidence>
<evidence type="ECO:0000259" key="11">
    <source>
        <dbReference type="PROSITE" id="PS52004"/>
    </source>
</evidence>
<dbReference type="InterPro" id="IPR018201">
    <property type="entry name" value="Ketoacyl_synth_AS"/>
</dbReference>
<feature type="active site" description="Proton donor; for dehydratase activity" evidence="8">
    <location>
        <position position="2132"/>
    </location>
</feature>
<feature type="domain" description="Carrier" evidence="10">
    <location>
        <begin position="948"/>
        <end position="1023"/>
    </location>
</feature>
<evidence type="ECO:0000256" key="4">
    <source>
        <dbReference type="ARBA" id="ARBA00022679"/>
    </source>
</evidence>
<dbReference type="CDD" id="cd05195">
    <property type="entry name" value="enoyl_red"/>
    <property type="match status" value="1"/>
</dbReference>
<dbReference type="InterPro" id="IPR020806">
    <property type="entry name" value="PKS_PP-bd"/>
</dbReference>
<feature type="domain" description="Ketosynthase family 3 (KS3)" evidence="11">
    <location>
        <begin position="29"/>
        <end position="446"/>
    </location>
</feature>
<dbReference type="Pfam" id="PF08659">
    <property type="entry name" value="KR"/>
    <property type="match status" value="1"/>
</dbReference>
<keyword evidence="2" id="KW-0596">Phosphopantetheine</keyword>
<dbReference type="PROSITE" id="PS00012">
    <property type="entry name" value="PHOSPHOPANTETHEINE"/>
    <property type="match status" value="1"/>
</dbReference>
<feature type="region of interest" description="C-terminal hotdog fold" evidence="8">
    <location>
        <begin position="2071"/>
        <end position="2210"/>
    </location>
</feature>
<dbReference type="PROSITE" id="PS50075">
    <property type="entry name" value="CARRIER"/>
    <property type="match status" value="2"/>
</dbReference>
<name>A0ABU2S0P0_9ACTN</name>
<keyword evidence="7" id="KW-0012">Acyltransferase</keyword>
<feature type="compositionally biased region" description="Low complexity" evidence="9">
    <location>
        <begin position="1"/>
        <end position="18"/>
    </location>
</feature>
<evidence type="ECO:0000313" key="14">
    <source>
        <dbReference type="Proteomes" id="UP001183615"/>
    </source>
</evidence>
<dbReference type="InterPro" id="IPR020841">
    <property type="entry name" value="PKS_Beta-ketoAc_synthase_dom"/>
</dbReference>
<dbReference type="InterPro" id="IPR049552">
    <property type="entry name" value="PKS_DH_N"/>
</dbReference>
<dbReference type="PROSITE" id="PS52019">
    <property type="entry name" value="PKS_MFAS_DH"/>
    <property type="match status" value="1"/>
</dbReference>
<dbReference type="RefSeq" id="WP_311616985.1">
    <property type="nucleotide sequence ID" value="NZ_JAVREV010000003.1"/>
</dbReference>
<dbReference type="InterPro" id="IPR013968">
    <property type="entry name" value="PKS_KR"/>
</dbReference>
<evidence type="ECO:0000256" key="1">
    <source>
        <dbReference type="ARBA" id="ARBA00004792"/>
    </source>
</evidence>
<keyword evidence="6" id="KW-0511">Multifunctional enzyme</keyword>
<keyword evidence="4" id="KW-0808">Transferase</keyword>
<dbReference type="InterPro" id="IPR014031">
    <property type="entry name" value="Ketoacyl_synth_C"/>
</dbReference>
<dbReference type="Pfam" id="PF00698">
    <property type="entry name" value="Acyl_transf_1"/>
    <property type="match status" value="2"/>
</dbReference>
<dbReference type="SUPFAM" id="SSF51735">
    <property type="entry name" value="NAD(P)-binding Rossmann-fold domains"/>
    <property type="match status" value="3"/>
</dbReference>
<dbReference type="SMART" id="SM00829">
    <property type="entry name" value="PKS_ER"/>
    <property type="match status" value="1"/>
</dbReference>
<dbReference type="InterPro" id="IPR009081">
    <property type="entry name" value="PP-bd_ACP"/>
</dbReference>
<dbReference type="Gene3D" id="3.10.129.110">
    <property type="entry name" value="Polyketide synthase dehydratase"/>
    <property type="match status" value="1"/>
</dbReference>
<evidence type="ECO:0000256" key="8">
    <source>
        <dbReference type="PROSITE-ProRule" id="PRU01363"/>
    </source>
</evidence>
<dbReference type="SMART" id="SM00826">
    <property type="entry name" value="PKS_DH"/>
    <property type="match status" value="1"/>
</dbReference>
<dbReference type="PROSITE" id="PS00606">
    <property type="entry name" value="KS3_1"/>
    <property type="match status" value="1"/>
</dbReference>
<dbReference type="InterPro" id="IPR042104">
    <property type="entry name" value="PKS_dehydratase_sf"/>
</dbReference>
<dbReference type="PANTHER" id="PTHR43775:SF51">
    <property type="entry name" value="INACTIVE PHENOLPHTHIOCEROL SYNTHESIS POLYKETIDE SYNTHASE TYPE I PKS1-RELATED"/>
    <property type="match status" value="1"/>
</dbReference>
<dbReference type="Gene3D" id="3.90.180.10">
    <property type="entry name" value="Medium-chain alcohol dehydrogenases, catalytic domain"/>
    <property type="match status" value="1"/>
</dbReference>
<dbReference type="InterPro" id="IPR014030">
    <property type="entry name" value="Ketoacyl_synth_N"/>
</dbReference>
<gene>
    <name evidence="13" type="ORF">RM779_08120</name>
</gene>
<keyword evidence="3" id="KW-0597">Phosphoprotein</keyword>
<comment type="caution">
    <text evidence="13">The sequence shown here is derived from an EMBL/GenBank/DDBJ whole genome shotgun (WGS) entry which is preliminary data.</text>
</comment>
<dbReference type="InterPro" id="IPR013154">
    <property type="entry name" value="ADH-like_N"/>
</dbReference>
<evidence type="ECO:0000313" key="13">
    <source>
        <dbReference type="EMBL" id="MDT0442562.1"/>
    </source>
</evidence>
<dbReference type="InterPro" id="IPR020807">
    <property type="entry name" value="PKS_DH"/>
</dbReference>
<evidence type="ECO:0000259" key="12">
    <source>
        <dbReference type="PROSITE" id="PS52019"/>
    </source>
</evidence>
<dbReference type="Gene3D" id="3.40.50.720">
    <property type="entry name" value="NAD(P)-binding Rossmann-like Domain"/>
    <property type="match status" value="1"/>
</dbReference>
<accession>A0ABU2S0P0</accession>
<feature type="domain" description="Ketosynthase family 3 (KS3)" evidence="11">
    <location>
        <begin position="1040"/>
        <end position="1466"/>
    </location>
</feature>
<dbReference type="SMART" id="SM00825">
    <property type="entry name" value="PKS_KS"/>
    <property type="match status" value="2"/>
</dbReference>
<dbReference type="Gene3D" id="3.40.47.10">
    <property type="match status" value="2"/>
</dbReference>
<dbReference type="InterPro" id="IPR049551">
    <property type="entry name" value="PKS_DH_C"/>
</dbReference>
<dbReference type="SUPFAM" id="SSF52151">
    <property type="entry name" value="FabD/lysophospholipase-like"/>
    <property type="match status" value="2"/>
</dbReference>
<dbReference type="InterPro" id="IPR036736">
    <property type="entry name" value="ACP-like_sf"/>
</dbReference>
<dbReference type="SMART" id="SM00823">
    <property type="entry name" value="PKS_PP"/>
    <property type="match status" value="2"/>
</dbReference>
<dbReference type="Pfam" id="PF16197">
    <property type="entry name" value="KAsynt_C_assoc"/>
    <property type="match status" value="2"/>
</dbReference>
<dbReference type="Pfam" id="PF08240">
    <property type="entry name" value="ADH_N"/>
    <property type="match status" value="1"/>
</dbReference>
<dbReference type="CDD" id="cd00833">
    <property type="entry name" value="PKS"/>
    <property type="match status" value="2"/>
</dbReference>